<evidence type="ECO:0000313" key="1">
    <source>
        <dbReference type="EMBL" id="MBT0772312.1"/>
    </source>
</evidence>
<evidence type="ECO:0000313" key="2">
    <source>
        <dbReference type="Proteomes" id="UP001197247"/>
    </source>
</evidence>
<dbReference type="EMBL" id="JAHBAY010000012">
    <property type="protein sequence ID" value="MBT0772312.1"/>
    <property type="molecule type" value="Genomic_DNA"/>
</dbReference>
<reference evidence="1 2" key="1">
    <citation type="submission" date="2021-05" db="EMBL/GenBank/DDBJ databases">
        <title>Kineosporia and Streptomyces sp. nov. two new marine actinobacteria isolated from Coral.</title>
        <authorList>
            <person name="Buangrab K."/>
            <person name="Sutthacheep M."/>
            <person name="Yeemin T."/>
            <person name="Harunari E."/>
            <person name="Igarashi Y."/>
            <person name="Kanchanasin P."/>
            <person name="Tanasupawat S."/>
            <person name="Phongsopitanun W."/>
        </authorList>
    </citation>
    <scope>NUCLEOTIDE SEQUENCE [LARGE SCALE GENOMIC DNA]</scope>
    <source>
        <strain evidence="1 2">J2-2</strain>
    </source>
</reference>
<organism evidence="1 2">
    <name type="scientific">Kineosporia corallincola</name>
    <dbReference type="NCBI Taxonomy" id="2835133"/>
    <lineage>
        <taxon>Bacteria</taxon>
        <taxon>Bacillati</taxon>
        <taxon>Actinomycetota</taxon>
        <taxon>Actinomycetes</taxon>
        <taxon>Kineosporiales</taxon>
        <taxon>Kineosporiaceae</taxon>
        <taxon>Kineosporia</taxon>
    </lineage>
</organism>
<keyword evidence="2" id="KW-1185">Reference proteome</keyword>
<proteinExistence type="predicted"/>
<feature type="non-terminal residue" evidence="1">
    <location>
        <position position="90"/>
    </location>
</feature>
<accession>A0ABS5TMK2</accession>
<comment type="caution">
    <text evidence="1">The sequence shown here is derived from an EMBL/GenBank/DDBJ whole genome shotgun (WGS) entry which is preliminary data.</text>
</comment>
<sequence>MSTTVTNQQELNAAIEAGEEHIIINSPHGVWLDVSTPPTTEVELWGSSTATLRGSSTATLRGSSTATLWGSSTATLWESSTATLRGSSTA</sequence>
<dbReference type="Proteomes" id="UP001197247">
    <property type="component" value="Unassembled WGS sequence"/>
</dbReference>
<name>A0ABS5TMK2_9ACTN</name>
<gene>
    <name evidence="1" type="ORF">KIH74_25430</name>
</gene>
<protein>
    <submittedName>
        <fullName evidence="1">Uncharacterized protein</fullName>
    </submittedName>
</protein>